<protein>
    <submittedName>
        <fullName evidence="2">Uncharacterized protein</fullName>
    </submittedName>
</protein>
<feature type="compositionally biased region" description="Acidic residues" evidence="1">
    <location>
        <begin position="87"/>
        <end position="106"/>
    </location>
</feature>
<reference evidence="2 3" key="1">
    <citation type="submission" date="2014-06" db="EMBL/GenBank/DDBJ databases">
        <title>Evolutionary Origins and Diversification of the Mycorrhizal Mutualists.</title>
        <authorList>
            <consortium name="DOE Joint Genome Institute"/>
            <consortium name="Mycorrhizal Genomics Consortium"/>
            <person name="Kohler A."/>
            <person name="Kuo A."/>
            <person name="Nagy L.G."/>
            <person name="Floudas D."/>
            <person name="Copeland A."/>
            <person name="Barry K.W."/>
            <person name="Cichocki N."/>
            <person name="Veneault-Fourrey C."/>
            <person name="LaButti K."/>
            <person name="Lindquist E.A."/>
            <person name="Lipzen A."/>
            <person name="Lundell T."/>
            <person name="Morin E."/>
            <person name="Murat C."/>
            <person name="Riley R."/>
            <person name="Ohm R."/>
            <person name="Sun H."/>
            <person name="Tunlid A."/>
            <person name="Henrissat B."/>
            <person name="Grigoriev I.V."/>
            <person name="Hibbett D.S."/>
            <person name="Martin F."/>
        </authorList>
    </citation>
    <scope>NUCLEOTIDE SEQUENCE [LARGE SCALE GENOMIC DNA]</scope>
    <source>
        <strain evidence="2 3">SS14</strain>
    </source>
</reference>
<organism evidence="2 3">
    <name type="scientific">Sphaerobolus stellatus (strain SS14)</name>
    <dbReference type="NCBI Taxonomy" id="990650"/>
    <lineage>
        <taxon>Eukaryota</taxon>
        <taxon>Fungi</taxon>
        <taxon>Dikarya</taxon>
        <taxon>Basidiomycota</taxon>
        <taxon>Agaricomycotina</taxon>
        <taxon>Agaricomycetes</taxon>
        <taxon>Phallomycetidae</taxon>
        <taxon>Geastrales</taxon>
        <taxon>Sphaerobolaceae</taxon>
        <taxon>Sphaerobolus</taxon>
    </lineage>
</organism>
<keyword evidence="3" id="KW-1185">Reference proteome</keyword>
<evidence type="ECO:0000313" key="2">
    <source>
        <dbReference type="EMBL" id="KIJ35831.1"/>
    </source>
</evidence>
<dbReference type="HOGENOM" id="CLU_1887063_0_0_1"/>
<gene>
    <name evidence="2" type="ORF">M422DRAFT_261783</name>
</gene>
<dbReference type="OrthoDB" id="10633922at2759"/>
<evidence type="ECO:0000313" key="3">
    <source>
        <dbReference type="Proteomes" id="UP000054279"/>
    </source>
</evidence>
<proteinExistence type="predicted"/>
<evidence type="ECO:0000256" key="1">
    <source>
        <dbReference type="SAM" id="MobiDB-lite"/>
    </source>
</evidence>
<dbReference type="Proteomes" id="UP000054279">
    <property type="component" value="Unassembled WGS sequence"/>
</dbReference>
<accession>A0A0C9VEJ1</accession>
<name>A0A0C9VEJ1_SPHS4</name>
<sequence length="135" mass="15350">MEDFLYAGSIRHSEKEDDSDYNYFYANRFIDQVMFMRYLGGCVGHTVHYCIDETIASEEMDVLEEMDDPMSIEEEEVDWGIKQLPLIEDDGEGEDIEEDSADDVEENGTNAVEGLDMEGGISEASEEGFDTYNDP</sequence>
<feature type="region of interest" description="Disordered" evidence="1">
    <location>
        <begin position="85"/>
        <end position="135"/>
    </location>
</feature>
<dbReference type="AlphaFoldDB" id="A0A0C9VEJ1"/>
<dbReference type="EMBL" id="KN837184">
    <property type="protein sequence ID" value="KIJ35831.1"/>
    <property type="molecule type" value="Genomic_DNA"/>
</dbReference>